<evidence type="ECO:0000259" key="9">
    <source>
        <dbReference type="SMART" id="SM00387"/>
    </source>
</evidence>
<evidence type="ECO:0000256" key="7">
    <source>
        <dbReference type="SAM" id="MobiDB-lite"/>
    </source>
</evidence>
<keyword evidence="8" id="KW-1133">Transmembrane helix</keyword>
<keyword evidence="4" id="KW-0808">Transferase</keyword>
<dbReference type="InterPro" id="IPR036890">
    <property type="entry name" value="HATPase_C_sf"/>
</dbReference>
<evidence type="ECO:0000256" key="3">
    <source>
        <dbReference type="ARBA" id="ARBA00022553"/>
    </source>
</evidence>
<feature type="compositionally biased region" description="Basic and acidic residues" evidence="7">
    <location>
        <begin position="826"/>
        <end position="846"/>
    </location>
</feature>
<dbReference type="PANTHER" id="PTHR44936:SF9">
    <property type="entry name" value="SENSOR PROTEIN CREC"/>
    <property type="match status" value="1"/>
</dbReference>
<comment type="catalytic activity">
    <reaction evidence="1">
        <text>ATP + protein L-histidine = ADP + protein N-phospho-L-histidine.</text>
        <dbReference type="EC" id="2.7.13.3"/>
    </reaction>
</comment>
<reference evidence="10 11" key="1">
    <citation type="submission" date="2019-07" db="EMBL/GenBank/DDBJ databases">
        <title>Rhodococcus cavernicolus sp. nov., isolated from a cave.</title>
        <authorList>
            <person name="Lee S.D."/>
        </authorList>
    </citation>
    <scope>NUCLEOTIDE SEQUENCE [LARGE SCALE GENOMIC DNA]</scope>
    <source>
        <strain evidence="10 11">C1-24</strain>
    </source>
</reference>
<dbReference type="AlphaFoldDB" id="A0A5A7SEA6"/>
<dbReference type="SUPFAM" id="SSF55874">
    <property type="entry name" value="ATPase domain of HSP90 chaperone/DNA topoisomerase II/histidine kinase"/>
    <property type="match status" value="1"/>
</dbReference>
<evidence type="ECO:0000256" key="6">
    <source>
        <dbReference type="ARBA" id="ARBA00023012"/>
    </source>
</evidence>
<dbReference type="EC" id="2.7.13.3" evidence="2"/>
<feature type="transmembrane region" description="Helical" evidence="8">
    <location>
        <begin position="326"/>
        <end position="347"/>
    </location>
</feature>
<dbReference type="SMART" id="SM00387">
    <property type="entry name" value="HATPase_c"/>
    <property type="match status" value="1"/>
</dbReference>
<evidence type="ECO:0000256" key="1">
    <source>
        <dbReference type="ARBA" id="ARBA00000085"/>
    </source>
</evidence>
<dbReference type="OrthoDB" id="4652229at2"/>
<dbReference type="InterPro" id="IPR050980">
    <property type="entry name" value="2C_sensor_his_kinase"/>
</dbReference>
<protein>
    <recommendedName>
        <fullName evidence="2">histidine kinase</fullName>
        <ecNumber evidence="2">2.7.13.3</ecNumber>
    </recommendedName>
</protein>
<keyword evidence="8" id="KW-0472">Membrane</keyword>
<keyword evidence="3" id="KW-0597">Phosphoprotein</keyword>
<evidence type="ECO:0000256" key="8">
    <source>
        <dbReference type="SAM" id="Phobius"/>
    </source>
</evidence>
<comment type="caution">
    <text evidence="10">The sequence shown here is derived from an EMBL/GenBank/DDBJ whole genome shotgun (WGS) entry which is preliminary data.</text>
</comment>
<keyword evidence="6" id="KW-0902">Two-component regulatory system</keyword>
<dbReference type="GO" id="GO:0000160">
    <property type="term" value="P:phosphorelay signal transduction system"/>
    <property type="evidence" value="ECO:0007669"/>
    <property type="project" value="UniProtKB-KW"/>
</dbReference>
<dbReference type="CDD" id="cd06225">
    <property type="entry name" value="HAMP"/>
    <property type="match status" value="1"/>
</dbReference>
<feature type="region of interest" description="Disordered" evidence="7">
    <location>
        <begin position="650"/>
        <end position="718"/>
    </location>
</feature>
<keyword evidence="11" id="KW-1185">Reference proteome</keyword>
<evidence type="ECO:0000313" key="10">
    <source>
        <dbReference type="EMBL" id="KAA0023729.1"/>
    </source>
</evidence>
<feature type="region of interest" description="Disordered" evidence="7">
    <location>
        <begin position="258"/>
        <end position="292"/>
    </location>
</feature>
<organism evidence="10 11">
    <name type="scientific">Antrihabitans cavernicola</name>
    <dbReference type="NCBI Taxonomy" id="2495913"/>
    <lineage>
        <taxon>Bacteria</taxon>
        <taxon>Bacillati</taxon>
        <taxon>Actinomycetota</taxon>
        <taxon>Actinomycetes</taxon>
        <taxon>Mycobacteriales</taxon>
        <taxon>Nocardiaceae</taxon>
        <taxon>Antrihabitans</taxon>
    </lineage>
</organism>
<proteinExistence type="predicted"/>
<dbReference type="EMBL" id="VLNY01000002">
    <property type="protein sequence ID" value="KAA0023729.1"/>
    <property type="molecule type" value="Genomic_DNA"/>
</dbReference>
<name>A0A5A7SEA6_9NOCA</name>
<dbReference type="Gene3D" id="6.10.340.10">
    <property type="match status" value="1"/>
</dbReference>
<feature type="compositionally biased region" description="Polar residues" evidence="7">
    <location>
        <begin position="791"/>
        <end position="810"/>
    </location>
</feature>
<feature type="compositionally biased region" description="Low complexity" evidence="7">
    <location>
        <begin position="650"/>
        <end position="669"/>
    </location>
</feature>
<dbReference type="InterPro" id="IPR003594">
    <property type="entry name" value="HATPase_dom"/>
</dbReference>
<dbReference type="GO" id="GO:0004673">
    <property type="term" value="F:protein histidine kinase activity"/>
    <property type="evidence" value="ECO:0007669"/>
    <property type="project" value="UniProtKB-EC"/>
</dbReference>
<dbReference type="Gene3D" id="3.30.565.10">
    <property type="entry name" value="Histidine kinase-like ATPase, C-terminal domain"/>
    <property type="match status" value="1"/>
</dbReference>
<keyword evidence="5" id="KW-0418">Kinase</keyword>
<dbReference type="Pfam" id="PF02518">
    <property type="entry name" value="HATPase_c"/>
    <property type="match status" value="1"/>
</dbReference>
<keyword evidence="8" id="KW-0812">Transmembrane</keyword>
<feature type="region of interest" description="Disordered" evidence="7">
    <location>
        <begin position="758"/>
        <end position="846"/>
    </location>
</feature>
<sequence length="846" mass="87842">MSCDMGLMHMIVASEPGLDDRNNDRRPLWKVAEWPLRWKVAAVLTVPLILAGTFGGLRVQSQLSQAAQLSAAADHVAIVAPAVAVSDATEGLALAAVSGTNSGPAVAAFDAATAALNAPSKRLDPSAAADLASAVGMAASLRNDVGTVPVPAAKVTERVNSVSQNIAAAISSAMSGIDDRSVDTQLDRLRATLDARRALEMQRILIAAPDAQTDPVARAGVVAATGSEVAVLDQLAAMDGTSPDDIKALRNEASTRRAAFTDAVNPDPVANLDPAADAQKSQGANASGKASADRYQRMTNDFVTQLDDSVHAGATSLRSSALRDTAIVLGAVLAAFVLALLVAASLIDPIRKLRLGALQVARRGLPQEIERIRDGKPLSPITPIGVHSHDEMGQLARAVDDIHGQAVRLAGEQASLRVQIGDMFETLSRRSRTLVEKQLALIEKLELDEDDPQRLESLFQLDHLATRMRRNGDNLLVLSGTAPPKDSFEPIPLADVLRGALSEVEDYQRVEIGGAPDGALSGNDAADVVHLAAELIDNALRYSPPESPVSVTAARAVDGGYLIDIADSGIGMHDEDLQAANGRLASGGEVTPDTARRMGLFVVGRLATRHGITVRLRPTNIGAPRPGVTASVHIPATSIVPVKSKLARPTGAGAAVNGSSVNSSSTNGSEATDAQPSAARPASIGTRRAATRNGSSPVRSAPQPQDDQPVGEPKTSETTPIFQRMASEWLLDPNAPKTGAANNQRWASAADAGWNAARSASAAGTGPRTASGLPQRRPGARLVPGGAASAPGTSPKPQSNPGAGKQSASPIRNAEAIRAALNDHVSGVRDGRTRVGEKRDRNEGAR</sequence>
<evidence type="ECO:0000313" key="11">
    <source>
        <dbReference type="Proteomes" id="UP000322244"/>
    </source>
</evidence>
<accession>A0A5A7SEA6</accession>
<dbReference type="PANTHER" id="PTHR44936">
    <property type="entry name" value="SENSOR PROTEIN CREC"/>
    <property type="match status" value="1"/>
</dbReference>
<dbReference type="Proteomes" id="UP000322244">
    <property type="component" value="Unassembled WGS sequence"/>
</dbReference>
<evidence type="ECO:0000256" key="2">
    <source>
        <dbReference type="ARBA" id="ARBA00012438"/>
    </source>
</evidence>
<feature type="compositionally biased region" description="Polar residues" evidence="7">
    <location>
        <begin position="692"/>
        <end position="706"/>
    </location>
</feature>
<evidence type="ECO:0000256" key="4">
    <source>
        <dbReference type="ARBA" id="ARBA00022679"/>
    </source>
</evidence>
<feature type="domain" description="Histidine kinase/HSP90-like ATPase" evidence="9">
    <location>
        <begin position="523"/>
        <end position="638"/>
    </location>
</feature>
<gene>
    <name evidence="10" type="ORF">FOY51_03720</name>
</gene>
<evidence type="ECO:0000256" key="5">
    <source>
        <dbReference type="ARBA" id="ARBA00022777"/>
    </source>
</evidence>